<dbReference type="AlphaFoldDB" id="A0A8U8BQL1"/>
<dbReference type="GO" id="GO:0002682">
    <property type="term" value="P:regulation of immune system process"/>
    <property type="evidence" value="ECO:0007669"/>
    <property type="project" value="TreeGrafter"/>
</dbReference>
<reference evidence="12" key="2">
    <citation type="submission" date="2025-08" db="UniProtKB">
        <authorList>
            <consortium name="Ensembl"/>
        </authorList>
    </citation>
    <scope>IDENTIFICATION</scope>
</reference>
<feature type="region of interest" description="Disordered" evidence="11">
    <location>
        <begin position="1"/>
        <end position="70"/>
    </location>
</feature>
<evidence type="ECO:0000256" key="7">
    <source>
        <dbReference type="ARBA" id="ARBA00023015"/>
    </source>
</evidence>
<dbReference type="GO" id="GO:0005654">
    <property type="term" value="C:nucleoplasm"/>
    <property type="evidence" value="ECO:0007669"/>
    <property type="project" value="TreeGrafter"/>
</dbReference>
<evidence type="ECO:0000313" key="12">
    <source>
        <dbReference type="Ensembl" id="ENSCPVP00000027384.1"/>
    </source>
</evidence>
<evidence type="ECO:0000256" key="11">
    <source>
        <dbReference type="SAM" id="MobiDB-lite"/>
    </source>
</evidence>
<dbReference type="PROSITE" id="PS00028">
    <property type="entry name" value="ZINC_FINGER_C2H2_1"/>
    <property type="match status" value="3"/>
</dbReference>
<keyword evidence="6" id="KW-0862">Zinc</keyword>
<keyword evidence="10" id="KW-0539">Nucleus</keyword>
<evidence type="ECO:0000256" key="4">
    <source>
        <dbReference type="ARBA" id="ARBA00022737"/>
    </source>
</evidence>
<dbReference type="GO" id="GO:0001817">
    <property type="term" value="P:regulation of cytokine production"/>
    <property type="evidence" value="ECO:0007669"/>
    <property type="project" value="TreeGrafter"/>
</dbReference>
<evidence type="ECO:0000256" key="2">
    <source>
        <dbReference type="ARBA" id="ARBA00006991"/>
    </source>
</evidence>
<dbReference type="InterPro" id="IPR013087">
    <property type="entry name" value="Znf_C2H2_type"/>
</dbReference>
<reference evidence="12" key="3">
    <citation type="submission" date="2025-09" db="UniProtKB">
        <authorList>
            <consortium name="Ensembl"/>
        </authorList>
    </citation>
    <scope>IDENTIFICATION</scope>
</reference>
<sequence>YLRALKQGPQQGRPWSCSDTKLESPGKGNLWDPWDLRQPREGGAHKGDPKEEREEVTAPFPLHLPAQHRPWLQDSPTADIVLPGMDWGDLLPLPLAWRQIPSSPCPSSPRQGAEDGDQEDKSPRQNLMEEAVLSSSTVQESSRKEEPQRCHRRKGSQPSPGCSKEERPILCQDGSQRSSWSLELVVYEQLPDGEKLYSCSLTQHHIGERYECGECRKSFIQSSNLICHQMIHSGEQPYTCLECGKSFSNSSVLIRHWHIHSAEKPLECQECGKSFSTSSYLICHQGIPDSHGGEHLCCPDCRKGFYLNSNLIPHWHTHTRRGPTSVWSVGRASPGTHP</sequence>
<feature type="compositionally biased region" description="Basic and acidic residues" evidence="11">
    <location>
        <begin position="34"/>
        <end position="56"/>
    </location>
</feature>
<evidence type="ECO:0000256" key="3">
    <source>
        <dbReference type="ARBA" id="ARBA00022723"/>
    </source>
</evidence>
<evidence type="ECO:0000256" key="9">
    <source>
        <dbReference type="ARBA" id="ARBA00023163"/>
    </source>
</evidence>
<evidence type="ECO:0000256" key="8">
    <source>
        <dbReference type="ARBA" id="ARBA00023125"/>
    </source>
</evidence>
<keyword evidence="3" id="KW-0479">Metal-binding</keyword>
<name>A0A8U8BQL1_GEOPR</name>
<dbReference type="GO" id="GO:0000978">
    <property type="term" value="F:RNA polymerase II cis-regulatory region sequence-specific DNA binding"/>
    <property type="evidence" value="ECO:0007669"/>
    <property type="project" value="TreeGrafter"/>
</dbReference>
<dbReference type="GO" id="GO:0001227">
    <property type="term" value="F:DNA-binding transcription repressor activity, RNA polymerase II-specific"/>
    <property type="evidence" value="ECO:0007669"/>
    <property type="project" value="TreeGrafter"/>
</dbReference>
<proteinExistence type="inferred from homology"/>
<evidence type="ECO:0000313" key="13">
    <source>
        <dbReference type="Proteomes" id="UP000694382"/>
    </source>
</evidence>
<comment type="similarity">
    <text evidence="2">Belongs to the krueppel C2H2-type zinc-finger protein family.</text>
</comment>
<dbReference type="Gene3D" id="3.30.160.60">
    <property type="entry name" value="Classic Zinc Finger"/>
    <property type="match status" value="3"/>
</dbReference>
<dbReference type="SUPFAM" id="SSF57667">
    <property type="entry name" value="beta-beta-alpha zinc fingers"/>
    <property type="match status" value="2"/>
</dbReference>
<evidence type="ECO:0000256" key="10">
    <source>
        <dbReference type="ARBA" id="ARBA00023242"/>
    </source>
</evidence>
<dbReference type="InterPro" id="IPR036236">
    <property type="entry name" value="Znf_C2H2_sf"/>
</dbReference>
<keyword evidence="5" id="KW-0863">Zinc-finger</keyword>
<keyword evidence="7" id="KW-0805">Transcription regulation</keyword>
<evidence type="ECO:0000256" key="1">
    <source>
        <dbReference type="ARBA" id="ARBA00004123"/>
    </source>
</evidence>
<keyword evidence="13" id="KW-1185">Reference proteome</keyword>
<evidence type="ECO:0000256" key="6">
    <source>
        <dbReference type="ARBA" id="ARBA00022833"/>
    </source>
</evidence>
<dbReference type="SMART" id="SM00355">
    <property type="entry name" value="ZnF_C2H2"/>
    <property type="match status" value="4"/>
</dbReference>
<dbReference type="Pfam" id="PF00096">
    <property type="entry name" value="zf-C2H2"/>
    <property type="match status" value="3"/>
</dbReference>
<dbReference type="Proteomes" id="UP000694382">
    <property type="component" value="Chromosome Z"/>
</dbReference>
<feature type="region of interest" description="Disordered" evidence="11">
    <location>
        <begin position="98"/>
        <end position="167"/>
    </location>
</feature>
<dbReference type="GO" id="GO:0008270">
    <property type="term" value="F:zinc ion binding"/>
    <property type="evidence" value="ECO:0007669"/>
    <property type="project" value="UniProtKB-KW"/>
</dbReference>
<dbReference type="FunFam" id="3.30.160.60:FF:000012">
    <property type="entry name" value="RB-associated KRAB zinc finger protein-like"/>
    <property type="match status" value="2"/>
</dbReference>
<dbReference type="PROSITE" id="PS50157">
    <property type="entry name" value="ZINC_FINGER_C2H2_2"/>
    <property type="match status" value="4"/>
</dbReference>
<comment type="subcellular location">
    <subcellularLocation>
        <location evidence="1">Nucleus</location>
    </subcellularLocation>
</comment>
<keyword evidence="4" id="KW-0677">Repeat</keyword>
<dbReference type="PANTHER" id="PTHR24399">
    <property type="entry name" value="ZINC FINGER AND BTB DOMAIN-CONTAINING"/>
    <property type="match status" value="1"/>
</dbReference>
<keyword evidence="8" id="KW-0238">DNA-binding</keyword>
<organism evidence="12 13">
    <name type="scientific">Geospiza parvula</name>
    <name type="common">Small tree-finch</name>
    <name type="synonym">Camarhynchus parvulus</name>
    <dbReference type="NCBI Taxonomy" id="87175"/>
    <lineage>
        <taxon>Eukaryota</taxon>
        <taxon>Metazoa</taxon>
        <taxon>Chordata</taxon>
        <taxon>Craniata</taxon>
        <taxon>Vertebrata</taxon>
        <taxon>Euteleostomi</taxon>
        <taxon>Archelosauria</taxon>
        <taxon>Archosauria</taxon>
        <taxon>Dinosauria</taxon>
        <taxon>Saurischia</taxon>
        <taxon>Theropoda</taxon>
        <taxon>Coelurosauria</taxon>
        <taxon>Aves</taxon>
        <taxon>Neognathae</taxon>
        <taxon>Neoaves</taxon>
        <taxon>Telluraves</taxon>
        <taxon>Australaves</taxon>
        <taxon>Passeriformes</taxon>
        <taxon>Thraupidae</taxon>
        <taxon>Camarhynchus</taxon>
    </lineage>
</organism>
<evidence type="ECO:0000256" key="5">
    <source>
        <dbReference type="ARBA" id="ARBA00022771"/>
    </source>
</evidence>
<reference evidence="12" key="1">
    <citation type="submission" date="2020-02" db="EMBL/GenBank/DDBJ databases">
        <authorList>
            <person name="Enbody D E."/>
            <person name="Pettersson E M."/>
        </authorList>
    </citation>
    <scope>NUCLEOTIDE SEQUENCE [LARGE SCALE GENOMIC DNA]</scope>
</reference>
<keyword evidence="9" id="KW-0804">Transcription</keyword>
<dbReference type="PANTHER" id="PTHR24399:SF54">
    <property type="entry name" value="GASTRULA ZINC FINGER PROTEIN XLCGF26.1-LIKE-RELATED"/>
    <property type="match status" value="1"/>
</dbReference>
<accession>A0A8U8BQL1</accession>
<dbReference type="FunFam" id="3.30.160.60:FF:000135">
    <property type="entry name" value="Zinc finger protein 358"/>
    <property type="match status" value="1"/>
</dbReference>
<protein>
    <submittedName>
        <fullName evidence="12">Uncharacterized protein</fullName>
    </submittedName>
</protein>
<dbReference type="Ensembl" id="ENSCPVT00000027602.1">
    <property type="protein sequence ID" value="ENSCPVP00000027384.1"/>
    <property type="gene ID" value="ENSCPVG00000016815.1"/>
</dbReference>